<feature type="transmembrane region" description="Helical" evidence="7">
    <location>
        <begin position="54"/>
        <end position="74"/>
    </location>
</feature>
<evidence type="ECO:0000256" key="7">
    <source>
        <dbReference type="SAM" id="Phobius"/>
    </source>
</evidence>
<feature type="transmembrane region" description="Helical" evidence="7">
    <location>
        <begin position="12"/>
        <end position="34"/>
    </location>
</feature>
<feature type="transmembrane region" description="Helical" evidence="7">
    <location>
        <begin position="145"/>
        <end position="162"/>
    </location>
</feature>
<evidence type="ECO:0000313" key="10">
    <source>
        <dbReference type="Proteomes" id="UP000054639"/>
    </source>
</evidence>
<reference evidence="8 10" key="1">
    <citation type="submission" date="2015-11" db="EMBL/GenBank/DDBJ databases">
        <title>Genomic analysis of 38 Legionella species identifies large and diverse effector repertoires.</title>
        <authorList>
            <person name="Burstein D."/>
            <person name="Amaro F."/>
            <person name="Zusman T."/>
            <person name="Lifshitz Z."/>
            <person name="Cohen O."/>
            <person name="Gilbert J.A."/>
            <person name="Pupko T."/>
            <person name="Shuman H.A."/>
            <person name="Segal G."/>
        </authorList>
    </citation>
    <scope>NUCLEOTIDE SEQUENCE [LARGE SCALE GENOMIC DNA]</scope>
    <source>
        <strain evidence="8 10">ATCC 49507</strain>
    </source>
</reference>
<dbReference type="EMBL" id="UGOW01000001">
    <property type="protein sequence ID" value="STY18243.1"/>
    <property type="molecule type" value="Genomic_DNA"/>
</dbReference>
<feature type="binding site" evidence="6">
    <location>
        <position position="106"/>
    </location>
    <ligand>
        <name>Zn(2+)</name>
        <dbReference type="ChEBI" id="CHEBI:29105"/>
        <note>catalytic</note>
    </ligand>
</feature>
<evidence type="ECO:0000256" key="2">
    <source>
        <dbReference type="ARBA" id="ARBA00022692"/>
    </source>
</evidence>
<feature type="binding site" evidence="6">
    <location>
        <position position="232"/>
    </location>
    <ligand>
        <name>Zn(2+)</name>
        <dbReference type="ChEBI" id="CHEBI:29105"/>
        <note>catalytic</note>
    </ligand>
</feature>
<feature type="binding site" evidence="6">
    <location>
        <position position="236"/>
    </location>
    <ligand>
        <name>Zn(2+)</name>
        <dbReference type="ChEBI" id="CHEBI:29105"/>
        <note>catalytic</note>
    </ligand>
</feature>
<dbReference type="OrthoDB" id="6088058at2"/>
<dbReference type="PANTHER" id="PTHR34368">
    <property type="entry name" value="OS01G0962200 PROTEIN"/>
    <property type="match status" value="1"/>
</dbReference>
<keyword evidence="4 7" id="KW-1133">Transmembrane helix</keyword>
<evidence type="ECO:0000256" key="1">
    <source>
        <dbReference type="ARBA" id="ARBA00004141"/>
    </source>
</evidence>
<gene>
    <name evidence="8" type="ORF">Lqua_3262</name>
    <name evidence="9" type="ORF">NCTC12376_02061</name>
</gene>
<evidence type="ECO:0000313" key="9">
    <source>
        <dbReference type="EMBL" id="STY18243.1"/>
    </source>
</evidence>
<dbReference type="GO" id="GO:0046872">
    <property type="term" value="F:metal ion binding"/>
    <property type="evidence" value="ECO:0007669"/>
    <property type="project" value="UniProtKB-KW"/>
</dbReference>
<dbReference type="InterPro" id="IPR008901">
    <property type="entry name" value="ACER"/>
</dbReference>
<dbReference type="RefSeq" id="WP_058475379.1">
    <property type="nucleotide sequence ID" value="NZ_LNYR01000048.1"/>
</dbReference>
<feature type="transmembrane region" description="Helical" evidence="7">
    <location>
        <begin position="86"/>
        <end position="107"/>
    </location>
</feature>
<dbReference type="Pfam" id="PF05875">
    <property type="entry name" value="Ceramidase"/>
    <property type="match status" value="1"/>
</dbReference>
<protein>
    <submittedName>
        <fullName evidence="9">Ceramidase</fullName>
    </submittedName>
</protein>
<keyword evidence="6" id="KW-0479">Metal-binding</keyword>
<keyword evidence="2 7" id="KW-0812">Transmembrane</keyword>
<accession>A0A378KUK6</accession>
<dbReference type="Proteomes" id="UP000254230">
    <property type="component" value="Unassembled WGS sequence"/>
</dbReference>
<evidence type="ECO:0000256" key="5">
    <source>
        <dbReference type="ARBA" id="ARBA00023136"/>
    </source>
</evidence>
<dbReference type="GO" id="GO:0016811">
    <property type="term" value="F:hydrolase activity, acting on carbon-nitrogen (but not peptide) bonds, in linear amides"/>
    <property type="evidence" value="ECO:0007669"/>
    <property type="project" value="InterPro"/>
</dbReference>
<dbReference type="AlphaFoldDB" id="A0A378KUK6"/>
<feature type="transmembrane region" description="Helical" evidence="7">
    <location>
        <begin position="199"/>
        <end position="215"/>
    </location>
</feature>
<keyword evidence="3" id="KW-0378">Hydrolase</keyword>
<organism evidence="9 11">
    <name type="scientific">Legionella quateirensis</name>
    <dbReference type="NCBI Taxonomy" id="45072"/>
    <lineage>
        <taxon>Bacteria</taxon>
        <taxon>Pseudomonadati</taxon>
        <taxon>Pseudomonadota</taxon>
        <taxon>Gammaproteobacteria</taxon>
        <taxon>Legionellales</taxon>
        <taxon>Legionellaceae</taxon>
        <taxon>Legionella</taxon>
    </lineage>
</organism>
<name>A0A378KUK6_9GAMM</name>
<feature type="transmembrane region" description="Helical" evidence="7">
    <location>
        <begin position="119"/>
        <end position="138"/>
    </location>
</feature>
<dbReference type="STRING" id="45072.Lqua_3262"/>
<feature type="transmembrane region" description="Helical" evidence="7">
    <location>
        <begin position="235"/>
        <end position="253"/>
    </location>
</feature>
<dbReference type="GO" id="GO:0006672">
    <property type="term" value="P:ceramide metabolic process"/>
    <property type="evidence" value="ECO:0007669"/>
    <property type="project" value="InterPro"/>
</dbReference>
<dbReference type="PANTHER" id="PTHR34368:SF1">
    <property type="entry name" value="OS01G0962200 PROTEIN"/>
    <property type="match status" value="1"/>
</dbReference>
<keyword evidence="10" id="KW-1185">Reference proteome</keyword>
<proteinExistence type="predicted"/>
<dbReference type="GO" id="GO:0016020">
    <property type="term" value="C:membrane"/>
    <property type="evidence" value="ECO:0007669"/>
    <property type="project" value="UniProtKB-SubCell"/>
</dbReference>
<sequence length="259" mass="29854">MFLSKMNNQFIGIFLVLLTLIILLIIYTFTTPIPQSNSYHHFADQRTLIGIPNFLNVTSNILFILVSILGLRSLRHQWTTLGREGVVYLILFIGVFLIGIGSAYYHWSPNNERLVWDRIPITIVFMSLLSFLIMTRVNSNVGFRLLIPLIMLGIYSVLYWHWTEGLGRGDIRLYGFVQFYTMFLLGLILLFFPKPYPQTKAFIGMLVFYLFAKITEHYDLVIYKLNGQISGHTLKHVFAALGVYFVVIILNSSSTSKYS</sequence>
<evidence type="ECO:0000256" key="3">
    <source>
        <dbReference type="ARBA" id="ARBA00022801"/>
    </source>
</evidence>
<comment type="subcellular location">
    <subcellularLocation>
        <location evidence="1">Membrane</location>
        <topology evidence="1">Multi-pass membrane protein</topology>
    </subcellularLocation>
</comment>
<evidence type="ECO:0000256" key="6">
    <source>
        <dbReference type="PIRSR" id="PIRSR608901-2"/>
    </source>
</evidence>
<feature type="transmembrane region" description="Helical" evidence="7">
    <location>
        <begin position="174"/>
        <end position="192"/>
    </location>
</feature>
<evidence type="ECO:0000313" key="11">
    <source>
        <dbReference type="Proteomes" id="UP000254230"/>
    </source>
</evidence>
<dbReference type="Proteomes" id="UP000054639">
    <property type="component" value="Unassembled WGS sequence"/>
</dbReference>
<keyword evidence="5 7" id="KW-0472">Membrane</keyword>
<evidence type="ECO:0000256" key="4">
    <source>
        <dbReference type="ARBA" id="ARBA00022989"/>
    </source>
</evidence>
<comment type="cofactor">
    <cofactor evidence="6">
        <name>Zn(2+)</name>
        <dbReference type="ChEBI" id="CHEBI:29105"/>
    </cofactor>
</comment>
<keyword evidence="6" id="KW-0862">Zinc</keyword>
<dbReference type="EMBL" id="LNYR01000048">
    <property type="protein sequence ID" value="KTD43361.1"/>
    <property type="molecule type" value="Genomic_DNA"/>
</dbReference>
<evidence type="ECO:0000313" key="8">
    <source>
        <dbReference type="EMBL" id="KTD43361.1"/>
    </source>
</evidence>
<reference evidence="9 11" key="2">
    <citation type="submission" date="2018-06" db="EMBL/GenBank/DDBJ databases">
        <authorList>
            <consortium name="Pathogen Informatics"/>
            <person name="Doyle S."/>
        </authorList>
    </citation>
    <scope>NUCLEOTIDE SEQUENCE [LARGE SCALE GENOMIC DNA]</scope>
    <source>
        <strain evidence="9 11">NCTC12376</strain>
    </source>
</reference>